<evidence type="ECO:0000256" key="3">
    <source>
        <dbReference type="ARBA" id="ARBA00022729"/>
    </source>
</evidence>
<sequence>MQQCGIRIYNSHSHIRTRGSFMTSTSGFTGSFLRRPARRVALTAAALLLASVVGACGSGDGSAGDDSTLTVGFRYGFASFDPLANPAFTADFLLPVYDTLIVRKGQDEFEPGLATGWDYDPAALTMTLTLRTGVEFSDGTPFDAEAVKANFERGMAEKAGPWTSVFATFDRVEVADDSQVVVHLKEPLPSIVSDLAFIPGMMVSPEALQDTDALKNEPVGSGPWVLDSDKVRPGDTYPFVRNDGYWDPDAEVVDTYVMKVIADRTAAGNALRAKQVDLIGSDGLQAVQLEKEGFPIGSTGSMVYVVDIADRAGEVVPALGDVRVRRAIGLALDRQALLDAVFGGYGSPSSTIFPEGSIGYSAEVDEGVTYDLELAKSLMREAGYEKGFTVKIFVMSTNENIAAAVAGSLAEIGIELEITPVPDAGTFAATVADKQSPILIVASGLRSPWEIHTAFGGATGRYNPFGITADGVDAAAEEVMALADPTGAEAAAGYGDLMEELILTNAFIQPIFTVYTPVAMQDGVDPELETQAQTLPDPRTTTKG</sequence>
<dbReference type="InterPro" id="IPR039424">
    <property type="entry name" value="SBP_5"/>
</dbReference>
<dbReference type="Proteomes" id="UP000589626">
    <property type="component" value="Unassembled WGS sequence"/>
</dbReference>
<comment type="caution">
    <text evidence="5">The sequence shown here is derived from an EMBL/GenBank/DDBJ whole genome shotgun (WGS) entry which is preliminary data.</text>
</comment>
<dbReference type="InterPro" id="IPR000914">
    <property type="entry name" value="SBP_5_dom"/>
</dbReference>
<proteinExistence type="inferred from homology"/>
<dbReference type="GO" id="GO:0042597">
    <property type="term" value="C:periplasmic space"/>
    <property type="evidence" value="ECO:0007669"/>
    <property type="project" value="UniProtKB-ARBA"/>
</dbReference>
<dbReference type="SUPFAM" id="SSF53850">
    <property type="entry name" value="Periplasmic binding protein-like II"/>
    <property type="match status" value="1"/>
</dbReference>
<dbReference type="Pfam" id="PF00496">
    <property type="entry name" value="SBP_bac_5"/>
    <property type="match status" value="1"/>
</dbReference>
<organism evidence="5 6">
    <name type="scientific">Nocardioides soli</name>
    <dbReference type="NCBI Taxonomy" id="1036020"/>
    <lineage>
        <taxon>Bacteria</taxon>
        <taxon>Bacillati</taxon>
        <taxon>Actinomycetota</taxon>
        <taxon>Actinomycetes</taxon>
        <taxon>Propionibacteriales</taxon>
        <taxon>Nocardioidaceae</taxon>
        <taxon>Nocardioides</taxon>
    </lineage>
</organism>
<dbReference type="EMBL" id="JACHWR010000002">
    <property type="protein sequence ID" value="MBB3043467.1"/>
    <property type="molecule type" value="Genomic_DNA"/>
</dbReference>
<dbReference type="AlphaFoldDB" id="A0A7W4VY62"/>
<dbReference type="GO" id="GO:0015833">
    <property type="term" value="P:peptide transport"/>
    <property type="evidence" value="ECO:0007669"/>
    <property type="project" value="TreeGrafter"/>
</dbReference>
<reference evidence="5 6" key="1">
    <citation type="submission" date="2020-08" db="EMBL/GenBank/DDBJ databases">
        <title>Sequencing the genomes of 1000 actinobacteria strains.</title>
        <authorList>
            <person name="Klenk H.-P."/>
        </authorList>
    </citation>
    <scope>NUCLEOTIDE SEQUENCE [LARGE SCALE GENOMIC DNA]</scope>
    <source>
        <strain evidence="5 6">DSM 105498</strain>
    </source>
</reference>
<comment type="similarity">
    <text evidence="1">Belongs to the bacterial solute-binding protein 5 family.</text>
</comment>
<dbReference type="PIRSF" id="PIRSF002741">
    <property type="entry name" value="MppA"/>
    <property type="match status" value="1"/>
</dbReference>
<accession>A0A7W4VY62</accession>
<evidence type="ECO:0000313" key="5">
    <source>
        <dbReference type="EMBL" id="MBB3043467.1"/>
    </source>
</evidence>
<dbReference type="PANTHER" id="PTHR30290">
    <property type="entry name" value="PERIPLASMIC BINDING COMPONENT OF ABC TRANSPORTER"/>
    <property type="match status" value="1"/>
</dbReference>
<protein>
    <submittedName>
        <fullName evidence="5">Peptide/nickel transport system substrate-binding protein</fullName>
    </submittedName>
</protein>
<keyword evidence="3" id="KW-0732">Signal</keyword>
<gene>
    <name evidence="5" type="ORF">FHU40_003285</name>
</gene>
<feature type="domain" description="Solute-binding protein family 5" evidence="4">
    <location>
        <begin position="108"/>
        <end position="445"/>
    </location>
</feature>
<evidence type="ECO:0000259" key="4">
    <source>
        <dbReference type="Pfam" id="PF00496"/>
    </source>
</evidence>
<dbReference type="Gene3D" id="3.40.190.10">
    <property type="entry name" value="Periplasmic binding protein-like II"/>
    <property type="match status" value="1"/>
</dbReference>
<dbReference type="RefSeq" id="WP_183593286.1">
    <property type="nucleotide sequence ID" value="NZ_JACHWR010000002.1"/>
</dbReference>
<dbReference type="PANTHER" id="PTHR30290:SF9">
    <property type="entry name" value="OLIGOPEPTIDE-BINDING PROTEIN APPA"/>
    <property type="match status" value="1"/>
</dbReference>
<dbReference type="Gene3D" id="3.10.105.10">
    <property type="entry name" value="Dipeptide-binding Protein, Domain 3"/>
    <property type="match status" value="1"/>
</dbReference>
<dbReference type="GO" id="GO:0043190">
    <property type="term" value="C:ATP-binding cassette (ABC) transporter complex"/>
    <property type="evidence" value="ECO:0007669"/>
    <property type="project" value="InterPro"/>
</dbReference>
<evidence type="ECO:0000313" key="6">
    <source>
        <dbReference type="Proteomes" id="UP000589626"/>
    </source>
</evidence>
<dbReference type="GO" id="GO:1904680">
    <property type="term" value="F:peptide transmembrane transporter activity"/>
    <property type="evidence" value="ECO:0007669"/>
    <property type="project" value="TreeGrafter"/>
</dbReference>
<evidence type="ECO:0000256" key="2">
    <source>
        <dbReference type="ARBA" id="ARBA00022448"/>
    </source>
</evidence>
<evidence type="ECO:0000256" key="1">
    <source>
        <dbReference type="ARBA" id="ARBA00005695"/>
    </source>
</evidence>
<name>A0A7W4VY62_9ACTN</name>
<keyword evidence="6" id="KW-1185">Reference proteome</keyword>
<keyword evidence="2" id="KW-0813">Transport</keyword>
<dbReference type="InterPro" id="IPR030678">
    <property type="entry name" value="Peptide/Ni-bd"/>
</dbReference>